<dbReference type="GO" id="GO:0006779">
    <property type="term" value="P:porphyrin-containing compound biosynthetic process"/>
    <property type="evidence" value="ECO:0007669"/>
    <property type="project" value="InterPro"/>
</dbReference>
<evidence type="ECO:0000313" key="2">
    <source>
        <dbReference type="EMBL" id="CAA7600781.1"/>
    </source>
</evidence>
<dbReference type="Pfam" id="PF01208">
    <property type="entry name" value="URO-D"/>
    <property type="match status" value="1"/>
</dbReference>
<protein>
    <submittedName>
        <fullName evidence="2">Uroporphyrinogen decarboxylase</fullName>
    </submittedName>
    <submittedName>
        <fullName evidence="3">Uroporphyrinogen-III decarboxylase-like protein</fullName>
        <ecNumber evidence="2 3">4.1.1.37</ecNumber>
    </submittedName>
</protein>
<sequence>MGVNEVPDKDQMEAERQRAWVARSITGGVKERVPKGELCIADSLIEKALNCRVVGFRERYAFVKGMNLDIVTIGPVYPEQGKRLPGPNEIIWPELKEWIAETSLFTFALLDGAFEWGLRTLGFQDFLLLPHASPLQLNGHIRAVEEVNTAQIRLLAESGVDGIILADDIAFPNGLMLRPQVLKEHFFPSLARQAALAAKAGLSVFYHSDGRYGDVIEDVIASGFAGLHCIDRASGMEMESLRAKVGNRLCLWGHLDAGDAERAGDPAVREELTRSAWQLARNERFILGTNSGLYEGMDIEGLRALYRSIDGLPN</sequence>
<dbReference type="SUPFAM" id="SSF51726">
    <property type="entry name" value="UROD/MetE-like"/>
    <property type="match status" value="1"/>
</dbReference>
<organism evidence="2">
    <name type="scientific">Acididesulfobacillus acetoxydans</name>
    <dbReference type="NCBI Taxonomy" id="1561005"/>
    <lineage>
        <taxon>Bacteria</taxon>
        <taxon>Bacillati</taxon>
        <taxon>Bacillota</taxon>
        <taxon>Clostridia</taxon>
        <taxon>Eubacteriales</taxon>
        <taxon>Peptococcaceae</taxon>
        <taxon>Acididesulfobacillus</taxon>
    </lineage>
</organism>
<name>A0A8S0WX73_9FIRM</name>
<dbReference type="Proteomes" id="UP000836597">
    <property type="component" value="Chromosome"/>
</dbReference>
<dbReference type="InterPro" id="IPR000257">
    <property type="entry name" value="Uroporphyrinogen_deCOase"/>
</dbReference>
<reference evidence="2" key="2">
    <citation type="submission" date="2020-01" db="EMBL/GenBank/DDBJ databases">
        <authorList>
            <person name="Hornung B."/>
        </authorList>
    </citation>
    <scope>NUCLEOTIDE SEQUENCE</scope>
    <source>
        <strain evidence="2">PacBioINE</strain>
    </source>
</reference>
<dbReference type="Proteomes" id="UP001071230">
    <property type="component" value="Unassembled WGS sequence"/>
</dbReference>
<dbReference type="Gene3D" id="3.20.20.210">
    <property type="match status" value="1"/>
</dbReference>
<dbReference type="InterPro" id="IPR038071">
    <property type="entry name" value="UROD/MetE-like_sf"/>
</dbReference>
<gene>
    <name evidence="2" type="ORF">DEACI_1434</name>
    <name evidence="3" type="ORF">DEACI_3108</name>
</gene>
<feature type="domain" description="Uroporphyrinogen decarboxylase (URO-D)" evidence="1">
    <location>
        <begin position="123"/>
        <end position="309"/>
    </location>
</feature>
<dbReference type="EC" id="4.1.1.37" evidence="2 3"/>
<dbReference type="AlphaFoldDB" id="A0A8S0WX73"/>
<evidence type="ECO:0000313" key="4">
    <source>
        <dbReference type="Proteomes" id="UP001071230"/>
    </source>
</evidence>
<evidence type="ECO:0000313" key="3">
    <source>
        <dbReference type="EMBL" id="CEJ08629.1"/>
    </source>
</evidence>
<keyword evidence="2" id="KW-0456">Lyase</keyword>
<dbReference type="KEGG" id="aacx:DEACI_1434"/>
<dbReference type="RefSeq" id="WP_240984399.1">
    <property type="nucleotide sequence ID" value="NZ_CDGJ01000085.1"/>
</dbReference>
<dbReference type="GO" id="GO:0004853">
    <property type="term" value="F:uroporphyrinogen decarboxylase activity"/>
    <property type="evidence" value="ECO:0007669"/>
    <property type="project" value="UniProtKB-EC"/>
</dbReference>
<accession>A0A8S0WX73</accession>
<dbReference type="EMBL" id="LR746496">
    <property type="protein sequence ID" value="CAA7600781.1"/>
    <property type="molecule type" value="Genomic_DNA"/>
</dbReference>
<reference evidence="3" key="1">
    <citation type="submission" date="2014-11" db="EMBL/GenBank/DDBJ databases">
        <authorList>
            <person name="Hornung B.V."/>
        </authorList>
    </citation>
    <scope>NUCLEOTIDE SEQUENCE</scope>
    <source>
        <strain evidence="3">INE</strain>
    </source>
</reference>
<proteinExistence type="predicted"/>
<evidence type="ECO:0000259" key="1">
    <source>
        <dbReference type="Pfam" id="PF01208"/>
    </source>
</evidence>
<keyword evidence="4" id="KW-1185">Reference proteome</keyword>
<dbReference type="EMBL" id="CDGJ01000085">
    <property type="protein sequence ID" value="CEJ08629.1"/>
    <property type="molecule type" value="Genomic_DNA"/>
</dbReference>